<name>A0A4U5LWY4_STECR</name>
<dbReference type="STRING" id="34508.A0A4U5LWY4"/>
<evidence type="ECO:0000256" key="2">
    <source>
        <dbReference type="SAM" id="SignalP"/>
    </source>
</evidence>
<reference evidence="3 4" key="1">
    <citation type="journal article" date="2015" name="Genome Biol.">
        <title>Comparative genomics of Steinernema reveals deeply conserved gene regulatory networks.</title>
        <authorList>
            <person name="Dillman A.R."/>
            <person name="Macchietto M."/>
            <person name="Porter C.F."/>
            <person name="Rogers A."/>
            <person name="Williams B."/>
            <person name="Antoshechkin I."/>
            <person name="Lee M.M."/>
            <person name="Goodwin Z."/>
            <person name="Lu X."/>
            <person name="Lewis E.E."/>
            <person name="Goodrich-Blair H."/>
            <person name="Stock S.P."/>
            <person name="Adams B.J."/>
            <person name="Sternberg P.W."/>
            <person name="Mortazavi A."/>
        </authorList>
    </citation>
    <scope>NUCLEOTIDE SEQUENCE [LARGE SCALE GENOMIC DNA]</scope>
    <source>
        <strain evidence="3 4">ALL</strain>
    </source>
</reference>
<dbReference type="EMBL" id="AZBU02000011">
    <property type="protein sequence ID" value="TKR60719.1"/>
    <property type="molecule type" value="Genomic_DNA"/>
</dbReference>
<feature type="compositionally biased region" description="Polar residues" evidence="1">
    <location>
        <begin position="231"/>
        <end position="248"/>
    </location>
</feature>
<feature type="region of interest" description="Disordered" evidence="1">
    <location>
        <begin position="312"/>
        <end position="387"/>
    </location>
</feature>
<feature type="region of interest" description="Disordered" evidence="1">
    <location>
        <begin position="22"/>
        <end position="66"/>
    </location>
</feature>
<proteinExistence type="predicted"/>
<dbReference type="AlphaFoldDB" id="A0A4U5LWY4"/>
<accession>A0A4U5LWY4</accession>
<evidence type="ECO:0000256" key="1">
    <source>
        <dbReference type="SAM" id="MobiDB-lite"/>
    </source>
</evidence>
<protein>
    <recommendedName>
        <fullName evidence="5">ZP domain-containing protein</fullName>
    </recommendedName>
</protein>
<gene>
    <name evidence="3" type="ORF">L596_027922</name>
</gene>
<keyword evidence="2" id="KW-0732">Signal</keyword>
<comment type="caution">
    <text evidence="3">The sequence shown here is derived from an EMBL/GenBank/DDBJ whole genome shotgun (WGS) entry which is preliminary data.</text>
</comment>
<feature type="compositionally biased region" description="Low complexity" evidence="1">
    <location>
        <begin position="331"/>
        <end position="356"/>
    </location>
</feature>
<feature type="compositionally biased region" description="Basic and acidic residues" evidence="1">
    <location>
        <begin position="41"/>
        <end position="52"/>
    </location>
</feature>
<organism evidence="3 4">
    <name type="scientific">Steinernema carpocapsae</name>
    <name type="common">Entomopathogenic nematode</name>
    <dbReference type="NCBI Taxonomy" id="34508"/>
    <lineage>
        <taxon>Eukaryota</taxon>
        <taxon>Metazoa</taxon>
        <taxon>Ecdysozoa</taxon>
        <taxon>Nematoda</taxon>
        <taxon>Chromadorea</taxon>
        <taxon>Rhabditida</taxon>
        <taxon>Tylenchina</taxon>
        <taxon>Panagrolaimomorpha</taxon>
        <taxon>Strongyloidoidea</taxon>
        <taxon>Steinernematidae</taxon>
        <taxon>Steinernema</taxon>
    </lineage>
</organism>
<evidence type="ECO:0008006" key="5">
    <source>
        <dbReference type="Google" id="ProtNLM"/>
    </source>
</evidence>
<feature type="chain" id="PRO_5021006076" description="ZP domain-containing protein" evidence="2">
    <location>
        <begin position="18"/>
        <end position="416"/>
    </location>
</feature>
<evidence type="ECO:0000313" key="4">
    <source>
        <dbReference type="Proteomes" id="UP000298663"/>
    </source>
</evidence>
<keyword evidence="4" id="KW-1185">Reference proteome</keyword>
<dbReference type="Proteomes" id="UP000298663">
    <property type="component" value="Unassembled WGS sequence"/>
</dbReference>
<dbReference type="OrthoDB" id="5803328at2759"/>
<evidence type="ECO:0000313" key="3">
    <source>
        <dbReference type="EMBL" id="TKR60719.1"/>
    </source>
</evidence>
<feature type="signal peptide" evidence="2">
    <location>
        <begin position="1"/>
        <end position="17"/>
    </location>
</feature>
<sequence length="416" mass="46467">MRHHWVILLCLFGVVYSQGRRNSVSRAPSGAADPWRRLHRRPEAGQDGEPRRRPAQPADQVHRPHVDSPEIRIQGPCWIELPVQEDLRQHLQGPSWRMPADGIRSNVLQLLPRTSVEGEKLSFRCQDTSDPSYCRSSGSFDTFIAKYRKDAYKAKAFIHQMISRCYATAICNLQTGILNSTLIDSPDSGADVATTAKPGNRGLRLLTKSTGKKETVTPPSPKSRPDFRLRTISSKTEESPATTASPGNKPNIWDRFTVNKKQKTTAKYIPFWQRLLTTTDAPSEPESPPTPGPVPEELQEIAEQKEIVASAEEVIPTEEPGVVVNEMTEDSTTSTSTTPRPTKTTKPATVPTSTTTIKMMPVSKHTWKSLPVTEPPPPGPEYINQKQPEVNNPAFWNKFQPGRWYQSVNYVTNTGK</sequence>
<feature type="region of interest" description="Disordered" evidence="1">
    <location>
        <begin position="188"/>
        <end position="254"/>
    </location>
</feature>
<reference evidence="3 4" key="2">
    <citation type="journal article" date="2019" name="G3 (Bethesda)">
        <title>Hybrid Assembly of the Genome of the Entomopathogenic Nematode Steinernema carpocapsae Identifies the X-Chromosome.</title>
        <authorList>
            <person name="Serra L."/>
            <person name="Macchietto M."/>
            <person name="Macias-Munoz A."/>
            <person name="McGill C.J."/>
            <person name="Rodriguez I.M."/>
            <person name="Rodriguez B."/>
            <person name="Murad R."/>
            <person name="Mortazavi A."/>
        </authorList>
    </citation>
    <scope>NUCLEOTIDE SEQUENCE [LARGE SCALE GENOMIC DNA]</scope>
    <source>
        <strain evidence="3 4">ALL</strain>
    </source>
</reference>